<protein>
    <submittedName>
        <fullName evidence="6">Predicted protein</fullName>
    </submittedName>
</protein>
<proteinExistence type="inferred from homology"/>
<dbReference type="OMA" id="CSDIFFE"/>
<dbReference type="PANTHER" id="PTHR10060">
    <property type="entry name" value="TATD FAMILY DEOXYRIBONUCLEASE"/>
    <property type="match status" value="1"/>
</dbReference>
<dbReference type="PANTHER" id="PTHR10060:SF15">
    <property type="entry name" value="DEOXYRIBONUCLEASE TATDN1"/>
    <property type="match status" value="1"/>
</dbReference>
<dbReference type="AlphaFoldDB" id="D2VL09"/>
<dbReference type="EMBL" id="GG738879">
    <property type="protein sequence ID" value="EFC42455.1"/>
    <property type="molecule type" value="Genomic_DNA"/>
</dbReference>
<evidence type="ECO:0000313" key="7">
    <source>
        <dbReference type="Proteomes" id="UP000006671"/>
    </source>
</evidence>
<dbReference type="GO" id="GO:0008296">
    <property type="term" value="F:3'-5'-DNA exonuclease activity"/>
    <property type="evidence" value="ECO:0007669"/>
    <property type="project" value="TreeGrafter"/>
</dbReference>
<keyword evidence="4" id="KW-0378">Hydrolase</keyword>
<evidence type="ECO:0000313" key="6">
    <source>
        <dbReference type="EMBL" id="EFC42455.1"/>
    </source>
</evidence>
<dbReference type="OrthoDB" id="6079689at2759"/>
<dbReference type="KEGG" id="ngr:NAEGRDRAFT_50438"/>
<dbReference type="SUPFAM" id="SSF51556">
    <property type="entry name" value="Metallo-dependent hydrolases"/>
    <property type="match status" value="1"/>
</dbReference>
<dbReference type="GO" id="GO:0046872">
    <property type="term" value="F:metal ion binding"/>
    <property type="evidence" value="ECO:0007669"/>
    <property type="project" value="UniProtKB-KW"/>
</dbReference>
<feature type="binding site" evidence="5">
    <location>
        <position position="226"/>
    </location>
    <ligand>
        <name>a divalent metal cation</name>
        <dbReference type="ChEBI" id="CHEBI:60240"/>
        <label>1</label>
    </ligand>
</feature>
<organism evidence="7">
    <name type="scientific">Naegleria gruberi</name>
    <name type="common">Amoeba</name>
    <dbReference type="NCBI Taxonomy" id="5762"/>
    <lineage>
        <taxon>Eukaryota</taxon>
        <taxon>Discoba</taxon>
        <taxon>Heterolobosea</taxon>
        <taxon>Tetramitia</taxon>
        <taxon>Eutetramitia</taxon>
        <taxon>Vahlkampfiidae</taxon>
        <taxon>Naegleria</taxon>
    </lineage>
</organism>
<dbReference type="Proteomes" id="UP000006671">
    <property type="component" value="Unassembled WGS sequence"/>
</dbReference>
<comment type="similarity">
    <text evidence="1">Belongs to the metallo-dependent hydrolases superfamily. TatD-type hydrolase family.</text>
</comment>
<dbReference type="Gene3D" id="3.20.20.140">
    <property type="entry name" value="Metal-dependent hydrolases"/>
    <property type="match status" value="1"/>
</dbReference>
<dbReference type="InterPro" id="IPR050891">
    <property type="entry name" value="TatD-type_Hydrolase"/>
</dbReference>
<keyword evidence="3 5" id="KW-0479">Metal-binding</keyword>
<keyword evidence="7" id="KW-1185">Reference proteome</keyword>
<dbReference type="CDD" id="cd01310">
    <property type="entry name" value="TatD_DNAse"/>
    <property type="match status" value="1"/>
</dbReference>
<evidence type="ECO:0000256" key="5">
    <source>
        <dbReference type="PIRSR" id="PIRSR005902-1"/>
    </source>
</evidence>
<sequence>MKLIDIGVNLCDDMFKGIYNGKQSHDSDVEQVIQRALDKHVDKLMITGTCYQDILEAVELIEKFKDKFPNRLYTTVGVHPTRCNEFNPSNDIDHRNALLEIVKKHREYIVAIGECGLDYDRLHYCEKEQQQKYFEFQLEMAKETKLPLFLHNRKSTHDLCEILKRHYDDLGLFVVHSFDGSLEELKELLSLGDKVFIGINGCSLKTAENLQVVKEIPLDRLCIETDCPYCEIRQSHACWKLLQESKPFVFDSKKKEKFELGQHVKSRNEPDNLM</sequence>
<accession>D2VL09</accession>
<gene>
    <name evidence="6" type="ORF">NAEGRDRAFT_50438</name>
</gene>
<dbReference type="PIRSF" id="PIRSF005902">
    <property type="entry name" value="DNase_TatD"/>
    <property type="match status" value="1"/>
</dbReference>
<evidence type="ECO:0000256" key="3">
    <source>
        <dbReference type="ARBA" id="ARBA00022723"/>
    </source>
</evidence>
<dbReference type="STRING" id="5762.D2VL09"/>
<feature type="binding site" evidence="5">
    <location>
        <position position="151"/>
    </location>
    <ligand>
        <name>a divalent metal cation</name>
        <dbReference type="ChEBI" id="CHEBI:60240"/>
        <label>2</label>
    </ligand>
</feature>
<name>D2VL09_NAEGR</name>
<feature type="binding site" evidence="5">
    <location>
        <position position="176"/>
    </location>
    <ligand>
        <name>a divalent metal cation</name>
        <dbReference type="ChEBI" id="CHEBI:60240"/>
        <label>2</label>
    </ligand>
</feature>
<dbReference type="GO" id="GO:0005829">
    <property type="term" value="C:cytosol"/>
    <property type="evidence" value="ECO:0007669"/>
    <property type="project" value="TreeGrafter"/>
</dbReference>
<dbReference type="FunCoup" id="D2VL09">
    <property type="interactions" value="202"/>
</dbReference>
<dbReference type="eggNOG" id="KOG3020">
    <property type="taxonomic scope" value="Eukaryota"/>
</dbReference>
<dbReference type="VEuPathDB" id="AmoebaDB:NAEGRDRAFT_50438"/>
<dbReference type="InterPro" id="IPR001130">
    <property type="entry name" value="TatD-like"/>
</dbReference>
<dbReference type="InParanoid" id="D2VL09"/>
<keyword evidence="2" id="KW-0540">Nuclease</keyword>
<feature type="binding site" evidence="5">
    <location>
        <position position="114"/>
    </location>
    <ligand>
        <name>a divalent metal cation</name>
        <dbReference type="ChEBI" id="CHEBI:60240"/>
        <label>1</label>
    </ligand>
</feature>
<reference evidence="6 7" key="1">
    <citation type="journal article" date="2010" name="Cell">
        <title>The genome of Naegleria gruberi illuminates early eukaryotic versatility.</title>
        <authorList>
            <person name="Fritz-Laylin L.K."/>
            <person name="Prochnik S.E."/>
            <person name="Ginger M.L."/>
            <person name="Dacks J.B."/>
            <person name="Carpenter M.L."/>
            <person name="Field M.C."/>
            <person name="Kuo A."/>
            <person name="Paredez A."/>
            <person name="Chapman J."/>
            <person name="Pham J."/>
            <person name="Shu S."/>
            <person name="Neupane R."/>
            <person name="Cipriano M."/>
            <person name="Mancuso J."/>
            <person name="Tu H."/>
            <person name="Salamov A."/>
            <person name="Lindquist E."/>
            <person name="Shapiro H."/>
            <person name="Lucas S."/>
            <person name="Grigoriev I.V."/>
            <person name="Cande W.Z."/>
            <person name="Fulton C."/>
            <person name="Rokhsar D.S."/>
            <person name="Dawson S.C."/>
        </authorList>
    </citation>
    <scope>NUCLEOTIDE SEQUENCE [LARGE SCALE GENOMIC DNA]</scope>
    <source>
        <strain evidence="6 7">NEG-M</strain>
    </source>
</reference>
<dbReference type="RefSeq" id="XP_002675199.1">
    <property type="nucleotide sequence ID" value="XM_002675153.1"/>
</dbReference>
<dbReference type="GeneID" id="8851762"/>
<evidence type="ECO:0000256" key="4">
    <source>
        <dbReference type="ARBA" id="ARBA00022801"/>
    </source>
</evidence>
<dbReference type="Pfam" id="PF01026">
    <property type="entry name" value="TatD_DNase"/>
    <property type="match status" value="1"/>
</dbReference>
<evidence type="ECO:0000256" key="2">
    <source>
        <dbReference type="ARBA" id="ARBA00022722"/>
    </source>
</evidence>
<evidence type="ECO:0000256" key="1">
    <source>
        <dbReference type="ARBA" id="ARBA00009275"/>
    </source>
</evidence>
<dbReference type="InterPro" id="IPR032466">
    <property type="entry name" value="Metal_Hydrolase"/>
</dbReference>